<comment type="caution">
    <text evidence="1">The sequence shown here is derived from an EMBL/GenBank/DDBJ whole genome shotgun (WGS) entry which is preliminary data.</text>
</comment>
<accession>A0A819XFR9</accession>
<proteinExistence type="predicted"/>
<evidence type="ECO:0000313" key="2">
    <source>
        <dbReference type="Proteomes" id="UP000663836"/>
    </source>
</evidence>
<dbReference type="Proteomes" id="UP000663836">
    <property type="component" value="Unassembled WGS sequence"/>
</dbReference>
<dbReference type="AlphaFoldDB" id="A0A819XFR9"/>
<dbReference type="EMBL" id="CAJOBD010009463">
    <property type="protein sequence ID" value="CAF4135677.1"/>
    <property type="molecule type" value="Genomic_DNA"/>
</dbReference>
<feature type="non-terminal residue" evidence="1">
    <location>
        <position position="91"/>
    </location>
</feature>
<evidence type="ECO:0000313" key="1">
    <source>
        <dbReference type="EMBL" id="CAF4135677.1"/>
    </source>
</evidence>
<reference evidence="1" key="1">
    <citation type="submission" date="2021-02" db="EMBL/GenBank/DDBJ databases">
        <authorList>
            <person name="Nowell W R."/>
        </authorList>
    </citation>
    <scope>NUCLEOTIDE SEQUENCE</scope>
</reference>
<gene>
    <name evidence="1" type="ORF">JBS370_LOCUS33261</name>
</gene>
<organism evidence="1 2">
    <name type="scientific">Rotaria sordida</name>
    <dbReference type="NCBI Taxonomy" id="392033"/>
    <lineage>
        <taxon>Eukaryota</taxon>
        <taxon>Metazoa</taxon>
        <taxon>Spiralia</taxon>
        <taxon>Gnathifera</taxon>
        <taxon>Rotifera</taxon>
        <taxon>Eurotatoria</taxon>
        <taxon>Bdelloidea</taxon>
        <taxon>Philodinida</taxon>
        <taxon>Philodinidae</taxon>
        <taxon>Rotaria</taxon>
    </lineage>
</organism>
<name>A0A819XFR9_9BILA</name>
<protein>
    <submittedName>
        <fullName evidence="1">Uncharacterized protein</fullName>
    </submittedName>
</protein>
<sequence length="91" mass="10637">MISNIIDAEKLNDDVDEKTTDDEGRTKVLVAVENLSSASILQPRKKKRKKGVFNREWLKIAEYQRFLKEYKSDLSQATCIVCNQQFSIHYR</sequence>